<proteinExistence type="predicted"/>
<dbReference type="RefSeq" id="XP_024600666.1">
    <property type="nucleotide sequence ID" value="XM_024744898.1"/>
</dbReference>
<gene>
    <name evidence="3" type="primary">LOC112399628</name>
</gene>
<dbReference type="KEGG" id="nasi:112399628"/>
<sequence>MAAMTGLWGGLSGPGASVAGVQSGTGLGDDGPRAAVSTEDPWGSGRRTRTGVRVEQGEETAAPVCRSFIFSLPDSCNLGRWGLRSVLLFQCELFKEQLTARCFCGVRKHITPPTSRGDVYLTCHGVRGAPFLSLHQDCSHLTPFLHSRKHLLAWGFQESAHLHTRPKHRINETYSCCFSLPCGKTLSTFHTSKSLSFARKRGCYKKEPSIKCCFQRGGHDDGDGWRHQRGVPCAAWQAV</sequence>
<dbReference type="AlphaFoldDB" id="A0A341BCP0"/>
<keyword evidence="2" id="KW-1185">Reference proteome</keyword>
<evidence type="ECO:0000313" key="2">
    <source>
        <dbReference type="Proteomes" id="UP000252040"/>
    </source>
</evidence>
<reference evidence="3" key="1">
    <citation type="submission" date="2025-08" db="UniProtKB">
        <authorList>
            <consortium name="RefSeq"/>
        </authorList>
    </citation>
    <scope>IDENTIFICATION</scope>
    <source>
        <tissue evidence="3">Meat</tissue>
    </source>
</reference>
<name>A0A341BCP0_NEOAA</name>
<evidence type="ECO:0000256" key="1">
    <source>
        <dbReference type="SAM" id="MobiDB-lite"/>
    </source>
</evidence>
<protein>
    <submittedName>
        <fullName evidence="3">Uncharacterized protein LOC112399628</fullName>
    </submittedName>
</protein>
<dbReference type="GeneID" id="112399628"/>
<organism evidence="2 3">
    <name type="scientific">Neophocaena asiaeorientalis asiaeorientalis</name>
    <name type="common">Yangtze finless porpoise</name>
    <name type="synonym">Neophocaena phocaenoides subsp. asiaeorientalis</name>
    <dbReference type="NCBI Taxonomy" id="1706337"/>
    <lineage>
        <taxon>Eukaryota</taxon>
        <taxon>Metazoa</taxon>
        <taxon>Chordata</taxon>
        <taxon>Craniata</taxon>
        <taxon>Vertebrata</taxon>
        <taxon>Euteleostomi</taxon>
        <taxon>Mammalia</taxon>
        <taxon>Eutheria</taxon>
        <taxon>Laurasiatheria</taxon>
        <taxon>Artiodactyla</taxon>
        <taxon>Whippomorpha</taxon>
        <taxon>Cetacea</taxon>
        <taxon>Odontoceti</taxon>
        <taxon>Phocoenidae</taxon>
        <taxon>Neophocaena</taxon>
    </lineage>
</organism>
<accession>A0A341BCP0</accession>
<feature type="region of interest" description="Disordered" evidence="1">
    <location>
        <begin position="19"/>
        <end position="55"/>
    </location>
</feature>
<dbReference type="InParanoid" id="A0A341BCP0"/>
<evidence type="ECO:0000313" key="3">
    <source>
        <dbReference type="RefSeq" id="XP_024600666.1"/>
    </source>
</evidence>
<dbReference type="Proteomes" id="UP000252040">
    <property type="component" value="Unplaced"/>
</dbReference>